<sequence length="80" mass="9199">MSTIEQMADFVNLWDLVHEVELSDTVDSITWRWKNDGEYSAKSAYEIQFAGSYRQFNGTSTWKAQAEGKHKFFCLAPSAK</sequence>
<proteinExistence type="predicted"/>
<name>A0A2T7D2B2_9POAL</name>
<accession>A0A2T7D2B2</accession>
<protein>
    <submittedName>
        <fullName evidence="1">Uncharacterized protein</fullName>
    </submittedName>
</protein>
<dbReference type="OrthoDB" id="692647at2759"/>
<dbReference type="Gramene" id="PUZ49690">
    <property type="protein sequence ID" value="PUZ49690"/>
    <property type="gene ID" value="GQ55_7G345400"/>
</dbReference>
<gene>
    <name evidence="1" type="ORF">GQ55_7G345400</name>
</gene>
<organism evidence="1 2">
    <name type="scientific">Panicum hallii var. hallii</name>
    <dbReference type="NCBI Taxonomy" id="1504633"/>
    <lineage>
        <taxon>Eukaryota</taxon>
        <taxon>Viridiplantae</taxon>
        <taxon>Streptophyta</taxon>
        <taxon>Embryophyta</taxon>
        <taxon>Tracheophyta</taxon>
        <taxon>Spermatophyta</taxon>
        <taxon>Magnoliopsida</taxon>
        <taxon>Liliopsida</taxon>
        <taxon>Poales</taxon>
        <taxon>Poaceae</taxon>
        <taxon>PACMAD clade</taxon>
        <taxon>Panicoideae</taxon>
        <taxon>Panicodae</taxon>
        <taxon>Paniceae</taxon>
        <taxon>Panicinae</taxon>
        <taxon>Panicum</taxon>
        <taxon>Panicum sect. Panicum</taxon>
    </lineage>
</organism>
<keyword evidence="2" id="KW-1185">Reference proteome</keyword>
<evidence type="ECO:0000313" key="1">
    <source>
        <dbReference type="EMBL" id="PUZ49690.1"/>
    </source>
</evidence>
<dbReference type="EMBL" id="CM009755">
    <property type="protein sequence ID" value="PUZ49690.1"/>
    <property type="molecule type" value="Genomic_DNA"/>
</dbReference>
<reference evidence="1 2" key="1">
    <citation type="submission" date="2018-04" db="EMBL/GenBank/DDBJ databases">
        <title>WGS assembly of Panicum hallii var. hallii HAL2.</title>
        <authorList>
            <person name="Lovell J."/>
            <person name="Jenkins J."/>
            <person name="Lowry D."/>
            <person name="Mamidi S."/>
            <person name="Sreedasyam A."/>
            <person name="Weng X."/>
            <person name="Barry K."/>
            <person name="Bonette J."/>
            <person name="Campitelli B."/>
            <person name="Daum C."/>
            <person name="Gordon S."/>
            <person name="Gould B."/>
            <person name="Lipzen A."/>
            <person name="MacQueen A."/>
            <person name="Palacio-Mejia J."/>
            <person name="Plott C."/>
            <person name="Shakirov E."/>
            <person name="Shu S."/>
            <person name="Yoshinaga Y."/>
            <person name="Zane M."/>
            <person name="Rokhsar D."/>
            <person name="Grimwood J."/>
            <person name="Schmutz J."/>
            <person name="Juenger T."/>
        </authorList>
    </citation>
    <scope>NUCLEOTIDE SEQUENCE [LARGE SCALE GENOMIC DNA]</scope>
    <source>
        <strain evidence="2">cv. HAL2</strain>
    </source>
</reference>
<evidence type="ECO:0000313" key="2">
    <source>
        <dbReference type="Proteomes" id="UP000244336"/>
    </source>
</evidence>
<dbReference type="Proteomes" id="UP000244336">
    <property type="component" value="Chromosome 7"/>
</dbReference>
<dbReference type="AlphaFoldDB" id="A0A2T7D2B2"/>